<feature type="domain" description="PhoH-like protein" evidence="7">
    <location>
        <begin position="116"/>
        <end position="319"/>
    </location>
</feature>
<sequence>MKNQKNEQTQASHSFDDPLLARQLFGEQNRNLHRIASSLAISLHSRGDKLILEGEPSQIELARQVLDQLYGLMRSGYPVYPNDIDYAVQAIQANDKVDLKKIFLDTIYITAKKRCVTPKNPSQKSYIDAIRSHDIVFGIGPAGTGKTYLAMAMAVAALTKGEVSRIILTRPAVEAGESLGFLPGDLAEKIDPYLRPLYDALHDMMKFEKAEAFIQQGVIEVAPLAFMRGRTLNDAFIILDEAQNTTAEQMKMFLTRIGFNSRTIVTGDVTQIDLPSRKKSGLLQAMDILQGTEGIAFTFFHQKDVVRHHIVRRIIDAYEKLQAKETGTETLPPEQS</sequence>
<evidence type="ECO:0000256" key="5">
    <source>
        <dbReference type="ARBA" id="ARBA00022840"/>
    </source>
</evidence>
<evidence type="ECO:0000256" key="4">
    <source>
        <dbReference type="ARBA" id="ARBA00022741"/>
    </source>
</evidence>
<gene>
    <name evidence="8" type="ORF">OOT00_00640</name>
</gene>
<dbReference type="Pfam" id="PF02562">
    <property type="entry name" value="PhoH"/>
    <property type="match status" value="1"/>
</dbReference>
<dbReference type="InterPro" id="IPR003714">
    <property type="entry name" value="PhoH"/>
</dbReference>
<organism evidence="8 9">
    <name type="scientific">Desulfobotulus pelophilus</name>
    <dbReference type="NCBI Taxonomy" id="2823377"/>
    <lineage>
        <taxon>Bacteria</taxon>
        <taxon>Pseudomonadati</taxon>
        <taxon>Thermodesulfobacteriota</taxon>
        <taxon>Desulfobacteria</taxon>
        <taxon>Desulfobacterales</taxon>
        <taxon>Desulfobacteraceae</taxon>
        <taxon>Desulfobotulus</taxon>
    </lineage>
</organism>
<dbReference type="InterPro" id="IPR027417">
    <property type="entry name" value="P-loop_NTPase"/>
</dbReference>
<evidence type="ECO:0000313" key="9">
    <source>
        <dbReference type="Proteomes" id="UP001209681"/>
    </source>
</evidence>
<comment type="caution">
    <text evidence="8">The sequence shown here is derived from an EMBL/GenBank/DDBJ whole genome shotgun (WGS) entry which is preliminary data.</text>
</comment>
<evidence type="ECO:0000259" key="7">
    <source>
        <dbReference type="Pfam" id="PF02562"/>
    </source>
</evidence>
<evidence type="ECO:0000313" key="8">
    <source>
        <dbReference type="EMBL" id="MCW7752486.1"/>
    </source>
</evidence>
<reference evidence="8 9" key="1">
    <citation type="submission" date="2022-11" db="EMBL/GenBank/DDBJ databases">
        <title>Desulfobotulus tamanensis H1 sp. nov. - anaerobic, alkaliphilic, sulphate reducing bacterium isolated from terrestrial mud volcano.</title>
        <authorList>
            <person name="Frolova A."/>
            <person name="Merkel A.Y."/>
            <person name="Slobodkin A.I."/>
        </authorList>
    </citation>
    <scope>NUCLEOTIDE SEQUENCE [LARGE SCALE GENOMIC DNA]</scope>
    <source>
        <strain evidence="8 9">H1</strain>
    </source>
</reference>
<evidence type="ECO:0000256" key="3">
    <source>
        <dbReference type="ARBA" id="ARBA00022490"/>
    </source>
</evidence>
<dbReference type="Proteomes" id="UP001209681">
    <property type="component" value="Unassembled WGS sequence"/>
</dbReference>
<dbReference type="PANTHER" id="PTHR30473">
    <property type="entry name" value="PROTEIN PHOH"/>
    <property type="match status" value="1"/>
</dbReference>
<dbReference type="RefSeq" id="WP_265423353.1">
    <property type="nucleotide sequence ID" value="NZ_JAPFPW010000001.1"/>
</dbReference>
<dbReference type="InterPro" id="IPR051451">
    <property type="entry name" value="PhoH2-like"/>
</dbReference>
<dbReference type="SUPFAM" id="SSF52540">
    <property type="entry name" value="P-loop containing nucleoside triphosphate hydrolases"/>
    <property type="match status" value="1"/>
</dbReference>
<protein>
    <recommendedName>
        <fullName evidence="6">PhoH-like protein</fullName>
    </recommendedName>
</protein>
<comment type="subcellular location">
    <subcellularLocation>
        <location evidence="1">Cytoplasm</location>
    </subcellularLocation>
</comment>
<evidence type="ECO:0000256" key="6">
    <source>
        <dbReference type="ARBA" id="ARBA00039970"/>
    </source>
</evidence>
<accession>A0ABT3N4U8</accession>
<dbReference type="PANTHER" id="PTHR30473:SF1">
    <property type="entry name" value="PHOH-LIKE PROTEIN"/>
    <property type="match status" value="1"/>
</dbReference>
<keyword evidence="9" id="KW-1185">Reference proteome</keyword>
<keyword evidence="3" id="KW-0963">Cytoplasm</keyword>
<evidence type="ECO:0000256" key="1">
    <source>
        <dbReference type="ARBA" id="ARBA00004496"/>
    </source>
</evidence>
<dbReference type="EMBL" id="JAPFPW010000001">
    <property type="protein sequence ID" value="MCW7752486.1"/>
    <property type="molecule type" value="Genomic_DNA"/>
</dbReference>
<name>A0ABT3N4U8_9BACT</name>
<evidence type="ECO:0000256" key="2">
    <source>
        <dbReference type="ARBA" id="ARBA00010393"/>
    </source>
</evidence>
<comment type="similarity">
    <text evidence="2">Belongs to the PhoH family.</text>
</comment>
<proteinExistence type="inferred from homology"/>
<dbReference type="Gene3D" id="3.40.50.300">
    <property type="entry name" value="P-loop containing nucleotide triphosphate hydrolases"/>
    <property type="match status" value="1"/>
</dbReference>
<keyword evidence="4" id="KW-0547">Nucleotide-binding</keyword>
<keyword evidence="5" id="KW-0067">ATP-binding</keyword>